<evidence type="ECO:0000313" key="2">
    <source>
        <dbReference type="Proteomes" id="UP000681315"/>
    </source>
</evidence>
<proteinExistence type="predicted"/>
<gene>
    <name evidence="1" type="ORF">J4051_17405</name>
</gene>
<evidence type="ECO:0000313" key="1">
    <source>
        <dbReference type="EMBL" id="MBO3100053.1"/>
    </source>
</evidence>
<name>A0ABS3SWG2_9FLAO</name>
<comment type="caution">
    <text evidence="1">The sequence shown here is derived from an EMBL/GenBank/DDBJ whole genome shotgun (WGS) entry which is preliminary data.</text>
</comment>
<protein>
    <submittedName>
        <fullName evidence="1">Uncharacterized protein</fullName>
    </submittedName>
</protein>
<dbReference type="EMBL" id="JAGEVG010000027">
    <property type="protein sequence ID" value="MBO3100053.1"/>
    <property type="molecule type" value="Genomic_DNA"/>
</dbReference>
<sequence>MFSEEVLDLIVYYGFESDVEKFVTIRGSRIQTYFKGNADGTHFIFLRCLYLLKHLDSLAVHNGYYGKQSNVAQK</sequence>
<accession>A0ABS3SWG2</accession>
<dbReference type="RefSeq" id="WP_208235160.1">
    <property type="nucleotide sequence ID" value="NZ_JAGEVG010000027.1"/>
</dbReference>
<reference evidence="1 2" key="1">
    <citation type="submission" date="2021-03" db="EMBL/GenBank/DDBJ databases">
        <title>Gelidibacter sp. nov., isolated from costal sediment.</title>
        <authorList>
            <person name="Lun K.-Y."/>
        </authorList>
    </citation>
    <scope>NUCLEOTIDE SEQUENCE [LARGE SCALE GENOMIC DNA]</scope>
    <source>
        <strain evidence="1 2">DF109</strain>
    </source>
</reference>
<organism evidence="1 2">
    <name type="scientific">Gelidibacter pelagius</name>
    <dbReference type="NCBI Taxonomy" id="2819985"/>
    <lineage>
        <taxon>Bacteria</taxon>
        <taxon>Pseudomonadati</taxon>
        <taxon>Bacteroidota</taxon>
        <taxon>Flavobacteriia</taxon>
        <taxon>Flavobacteriales</taxon>
        <taxon>Flavobacteriaceae</taxon>
        <taxon>Gelidibacter</taxon>
    </lineage>
</organism>
<keyword evidence="2" id="KW-1185">Reference proteome</keyword>
<dbReference type="Proteomes" id="UP000681315">
    <property type="component" value="Unassembled WGS sequence"/>
</dbReference>